<dbReference type="EMBL" id="MLCO01000045">
    <property type="protein sequence ID" value="ONG56308.1"/>
    <property type="molecule type" value="Genomic_DNA"/>
</dbReference>
<keyword evidence="1" id="KW-0732">Signal</keyword>
<sequence>MVKARNLRLGMMAAMGGLALLAGCGSSDRGNALLDAKAPCPRISIIADAADLTRFRPGGGRDLTAMELNASVSGFQAKCDYGRNGGLDVTITPSFLVERGPAFRGNAAQITYMVAIMQDDQPVAPPTTYGLQVEFAPNVSRAQGSDEINIRLPGNAQAAARRQVWLGFVLSQDELALNRARGPR</sequence>
<evidence type="ECO:0000313" key="2">
    <source>
        <dbReference type="EMBL" id="ONG56308.1"/>
    </source>
</evidence>
<protein>
    <submittedName>
        <fullName evidence="2">Uncharacterized protein</fullName>
    </submittedName>
</protein>
<comment type="caution">
    <text evidence="2">The sequence shown here is derived from an EMBL/GenBank/DDBJ whole genome shotgun (WGS) entry which is preliminary data.</text>
</comment>
<accession>A0A1V2H597</accession>
<dbReference type="Proteomes" id="UP000188879">
    <property type="component" value="Unassembled WGS sequence"/>
</dbReference>
<dbReference type="RefSeq" id="WP_076956511.1">
    <property type="nucleotide sequence ID" value="NZ_MLCO01000045.1"/>
</dbReference>
<gene>
    <name evidence="2" type="ORF">BKE38_06200</name>
</gene>
<reference evidence="2 3" key="1">
    <citation type="submission" date="2016-10" db="EMBL/GenBank/DDBJ databases">
        <title>Draft Genome sequence of Roseomonas sp. strain M3.</title>
        <authorList>
            <person name="Subhash Y."/>
            <person name="Lee S."/>
        </authorList>
    </citation>
    <scope>NUCLEOTIDE SEQUENCE [LARGE SCALE GENOMIC DNA]</scope>
    <source>
        <strain evidence="2 3">M3</strain>
    </source>
</reference>
<dbReference type="AlphaFoldDB" id="A0A1V2H597"/>
<feature type="signal peptide" evidence="1">
    <location>
        <begin position="1"/>
        <end position="22"/>
    </location>
</feature>
<name>A0A1V2H597_9PROT</name>
<evidence type="ECO:0000256" key="1">
    <source>
        <dbReference type="SAM" id="SignalP"/>
    </source>
</evidence>
<evidence type="ECO:0000313" key="3">
    <source>
        <dbReference type="Proteomes" id="UP000188879"/>
    </source>
</evidence>
<proteinExistence type="predicted"/>
<dbReference type="OrthoDB" id="8443104at2"/>
<dbReference type="PROSITE" id="PS51257">
    <property type="entry name" value="PROKAR_LIPOPROTEIN"/>
    <property type="match status" value="1"/>
</dbReference>
<feature type="chain" id="PRO_5012572854" evidence="1">
    <location>
        <begin position="23"/>
        <end position="184"/>
    </location>
</feature>
<keyword evidence="3" id="KW-1185">Reference proteome</keyword>
<organism evidence="2 3">
    <name type="scientific">Teichococcus deserti</name>
    <dbReference type="NCBI Taxonomy" id="1817963"/>
    <lineage>
        <taxon>Bacteria</taxon>
        <taxon>Pseudomonadati</taxon>
        <taxon>Pseudomonadota</taxon>
        <taxon>Alphaproteobacteria</taxon>
        <taxon>Acetobacterales</taxon>
        <taxon>Roseomonadaceae</taxon>
        <taxon>Roseomonas</taxon>
    </lineage>
</organism>